<feature type="region of interest" description="Disordered" evidence="1">
    <location>
        <begin position="56"/>
        <end position="117"/>
    </location>
</feature>
<organism evidence="2 3">
    <name type="scientific">Linnemannia exigua</name>
    <dbReference type="NCBI Taxonomy" id="604196"/>
    <lineage>
        <taxon>Eukaryota</taxon>
        <taxon>Fungi</taxon>
        <taxon>Fungi incertae sedis</taxon>
        <taxon>Mucoromycota</taxon>
        <taxon>Mortierellomycotina</taxon>
        <taxon>Mortierellomycetes</taxon>
        <taxon>Mortierellales</taxon>
        <taxon>Mortierellaceae</taxon>
        <taxon>Linnemannia</taxon>
    </lineage>
</organism>
<evidence type="ECO:0000256" key="1">
    <source>
        <dbReference type="SAM" id="MobiDB-lite"/>
    </source>
</evidence>
<accession>A0AAD4H0J3</accession>
<name>A0AAD4H0J3_9FUNG</name>
<comment type="caution">
    <text evidence="2">The sequence shown here is derived from an EMBL/GenBank/DDBJ whole genome shotgun (WGS) entry which is preliminary data.</text>
</comment>
<evidence type="ECO:0000313" key="3">
    <source>
        <dbReference type="Proteomes" id="UP001194580"/>
    </source>
</evidence>
<protein>
    <recommendedName>
        <fullName evidence="4">CCHC-type domain-containing protein</fullName>
    </recommendedName>
</protein>
<feature type="compositionally biased region" description="Low complexity" evidence="1">
    <location>
        <begin position="67"/>
        <end position="97"/>
    </location>
</feature>
<evidence type="ECO:0000313" key="2">
    <source>
        <dbReference type="EMBL" id="KAG0249096.1"/>
    </source>
</evidence>
<keyword evidence="3" id="KW-1185">Reference proteome</keyword>
<dbReference type="Proteomes" id="UP001194580">
    <property type="component" value="Unassembled WGS sequence"/>
</dbReference>
<dbReference type="PANTHER" id="PTHR15503:SF22">
    <property type="entry name" value="TRANSPOSON TY3-I GAG POLYPROTEIN"/>
    <property type="match status" value="1"/>
</dbReference>
<dbReference type="InterPro" id="IPR036875">
    <property type="entry name" value="Znf_CCHC_sf"/>
</dbReference>
<reference evidence="2" key="1">
    <citation type="journal article" date="2020" name="Fungal Divers.">
        <title>Resolving the Mortierellaceae phylogeny through synthesis of multi-gene phylogenetics and phylogenomics.</title>
        <authorList>
            <person name="Vandepol N."/>
            <person name="Liber J."/>
            <person name="Desiro A."/>
            <person name="Na H."/>
            <person name="Kennedy M."/>
            <person name="Barry K."/>
            <person name="Grigoriev I.V."/>
            <person name="Miller A.N."/>
            <person name="O'Donnell K."/>
            <person name="Stajich J.E."/>
            <person name="Bonito G."/>
        </authorList>
    </citation>
    <scope>NUCLEOTIDE SEQUENCE</scope>
    <source>
        <strain evidence="2">NRRL 28262</strain>
    </source>
</reference>
<dbReference type="InterPro" id="IPR032567">
    <property type="entry name" value="RTL1-rel"/>
</dbReference>
<sequence length="173" mass="18865">LAEETGWNDAAKISQYRLNLKSAVVDELGRRDDEPTTFAEFTQLAEKIDNRQYAHVQHVRGQGRGYSSSVSSSTTSSSPIASRTSAPAHAPSPSSTAMDLSQVRHTGPISDEEKQRRKKNNLCMYCSSDKHFQKDCPTCPSSFKTTTTLASSSIVQNNDPSSTVSFTLGKDDA</sequence>
<dbReference type="GO" id="GO:0003676">
    <property type="term" value="F:nucleic acid binding"/>
    <property type="evidence" value="ECO:0007669"/>
    <property type="project" value="InterPro"/>
</dbReference>
<gene>
    <name evidence="2" type="ORF">BGZ95_007690</name>
</gene>
<feature type="compositionally biased region" description="Polar residues" evidence="1">
    <location>
        <begin position="150"/>
        <end position="166"/>
    </location>
</feature>
<dbReference type="SUPFAM" id="SSF57756">
    <property type="entry name" value="Retrovirus zinc finger-like domains"/>
    <property type="match status" value="1"/>
</dbReference>
<evidence type="ECO:0008006" key="4">
    <source>
        <dbReference type="Google" id="ProtNLM"/>
    </source>
</evidence>
<feature type="non-terminal residue" evidence="2">
    <location>
        <position position="1"/>
    </location>
</feature>
<dbReference type="GO" id="GO:0008270">
    <property type="term" value="F:zinc ion binding"/>
    <property type="evidence" value="ECO:0007669"/>
    <property type="project" value="InterPro"/>
</dbReference>
<feature type="region of interest" description="Disordered" evidence="1">
    <location>
        <begin position="150"/>
        <end position="173"/>
    </location>
</feature>
<dbReference type="PANTHER" id="PTHR15503">
    <property type="entry name" value="LDOC1 RELATED"/>
    <property type="match status" value="1"/>
</dbReference>
<dbReference type="AlphaFoldDB" id="A0AAD4H0J3"/>
<dbReference type="EMBL" id="JAAAIL010003826">
    <property type="protein sequence ID" value="KAG0249096.1"/>
    <property type="molecule type" value="Genomic_DNA"/>
</dbReference>
<proteinExistence type="predicted"/>